<dbReference type="AlphaFoldDB" id="A0A819ZU52"/>
<feature type="non-terminal residue" evidence="3">
    <location>
        <position position="1"/>
    </location>
</feature>
<feature type="domain" description="Methyltransferase type 11" evidence="2">
    <location>
        <begin position="397"/>
        <end position="477"/>
    </location>
</feature>
<dbReference type="CDD" id="cd02440">
    <property type="entry name" value="AdoMet_MTases"/>
    <property type="match status" value="1"/>
</dbReference>
<dbReference type="SUPFAM" id="SSF51161">
    <property type="entry name" value="Trimeric LpxA-like enzymes"/>
    <property type="match status" value="2"/>
</dbReference>
<dbReference type="Pfam" id="PF08241">
    <property type="entry name" value="Methyltransf_11"/>
    <property type="match status" value="1"/>
</dbReference>
<dbReference type="SUPFAM" id="SSF53335">
    <property type="entry name" value="S-adenosyl-L-methionine-dependent methyltransferases"/>
    <property type="match status" value="1"/>
</dbReference>
<keyword evidence="1" id="KW-1133">Transmembrane helix</keyword>
<evidence type="ECO:0000313" key="4">
    <source>
        <dbReference type="Proteomes" id="UP000663868"/>
    </source>
</evidence>
<protein>
    <recommendedName>
        <fullName evidence="2">Methyltransferase type 11 domain-containing protein</fullName>
    </recommendedName>
</protein>
<dbReference type="Gene3D" id="2.160.10.10">
    <property type="entry name" value="Hexapeptide repeat proteins"/>
    <property type="match status" value="1"/>
</dbReference>
<dbReference type="InterPro" id="IPR011004">
    <property type="entry name" value="Trimer_LpxA-like_sf"/>
</dbReference>
<feature type="transmembrane region" description="Helical" evidence="1">
    <location>
        <begin position="188"/>
        <end position="213"/>
    </location>
</feature>
<name>A0A819ZU52_9BILA</name>
<comment type="caution">
    <text evidence="3">The sequence shown here is derived from an EMBL/GenBank/DDBJ whole genome shotgun (WGS) entry which is preliminary data.</text>
</comment>
<dbReference type="InterPro" id="IPR029063">
    <property type="entry name" value="SAM-dependent_MTases_sf"/>
</dbReference>
<organism evidence="3 4">
    <name type="scientific">Adineta steineri</name>
    <dbReference type="NCBI Taxonomy" id="433720"/>
    <lineage>
        <taxon>Eukaryota</taxon>
        <taxon>Metazoa</taxon>
        <taxon>Spiralia</taxon>
        <taxon>Gnathifera</taxon>
        <taxon>Rotifera</taxon>
        <taxon>Eurotatoria</taxon>
        <taxon>Bdelloidea</taxon>
        <taxon>Adinetida</taxon>
        <taxon>Adinetidae</taxon>
        <taxon>Adineta</taxon>
    </lineage>
</organism>
<dbReference type="Proteomes" id="UP000663868">
    <property type="component" value="Unassembled WGS sequence"/>
</dbReference>
<evidence type="ECO:0000256" key="1">
    <source>
        <dbReference type="SAM" id="Phobius"/>
    </source>
</evidence>
<reference evidence="3" key="1">
    <citation type="submission" date="2021-02" db="EMBL/GenBank/DDBJ databases">
        <authorList>
            <person name="Nowell W R."/>
        </authorList>
    </citation>
    <scope>NUCLEOTIDE SEQUENCE</scope>
</reference>
<dbReference type="EMBL" id="CAJOBB010007142">
    <property type="protein sequence ID" value="CAF4179330.1"/>
    <property type="molecule type" value="Genomic_DNA"/>
</dbReference>
<evidence type="ECO:0000259" key="2">
    <source>
        <dbReference type="Pfam" id="PF08241"/>
    </source>
</evidence>
<dbReference type="GO" id="GO:0008757">
    <property type="term" value="F:S-adenosylmethionine-dependent methyltransferase activity"/>
    <property type="evidence" value="ECO:0007669"/>
    <property type="project" value="InterPro"/>
</dbReference>
<gene>
    <name evidence="3" type="ORF">KXQ929_LOCUS38854</name>
</gene>
<sequence length="577" mass="65825">SCAAGEIYPIAPWLYLQKIWLRQLVVSGFHHAWLLPTGYDYLYPYVLRWLGAHIEENVKRAEINTYLSCPTNLLKLEMGVTTFGGVSIVSTELTLSDEHRVDQIMLGSYTNLANGCSILPGSYLASETMIGNLTRISRETKSKYGEVLMGVPARTMRFQMPVTPKNQDQFEIIPFWHTCLSHYVSKCLLLSIYSFGGLVGGAIIHTILVCGLYRCRSYIHHQTVQQIIARVNQDYAQSICPFLGNTQWLIRLFRAYGAHIGENTIMPDIFSVTDYPLITPVSIGNSCVLMSCSIVMLGCKLMGNNRLYPGTLVMKNDQLSPNTHWKGIPAQSYTVKAKLSQSTLVYDNLVKYQQGYETINKLFLWYERIASIYTSVNELQFMNYGYADMDEYIDDHTGYYSRKLYKQVLANVTLTDQNMVEINCGRVANATKHLPFEDESIDIILCIEATHAFGEPAAITQFVNEVVRVLRPNGYLLWCDVCYMNGSGISVYNLIANDELIIEEKINITRNVLHALDIQNKSRTDFIERYIQTEEHEYFRLFAGLPGTQVYEGMSQERSQYWRIVFQKKITTDISVI</sequence>
<keyword evidence="1" id="KW-0812">Transmembrane</keyword>
<accession>A0A819ZU52</accession>
<dbReference type="InterPro" id="IPR013216">
    <property type="entry name" value="Methyltransf_11"/>
</dbReference>
<keyword evidence="1" id="KW-0472">Membrane</keyword>
<proteinExistence type="predicted"/>
<evidence type="ECO:0000313" key="3">
    <source>
        <dbReference type="EMBL" id="CAF4179330.1"/>
    </source>
</evidence>
<dbReference type="Gene3D" id="3.40.50.150">
    <property type="entry name" value="Vaccinia Virus protein VP39"/>
    <property type="match status" value="1"/>
</dbReference>